<protein>
    <recommendedName>
        <fullName evidence="1">non-specific serine/threonine protein kinase</fullName>
        <ecNumber evidence="1">2.7.11.1</ecNumber>
    </recommendedName>
</protein>
<keyword evidence="4 7" id="KW-0547">Nucleotide-binding</keyword>
<sequence>MSVTPAAGDRIDGRYLLHEPIGTGGMGVVWRAWDERLQRWVAVKCARLDDDRATRRLMGEARNAGRLHHPNIVAVFDYVDEGTTCWIIMEYVPSRSLAQLMAERGPLAPEEAGSIGCQIADALVKSHSAGVVHGDVTPENILVTDEGVARLTDFGISRALGNDATQSTTGTVRGKPRYLAPELAKGQPAGEKADVFSLGASLFAAVEGQSPYGEAEHLMTYLARAVEGHIEPTRRAGQLAEPLAALLEVEPRDRPDAAHARKLLARAAPPPAHIQQQLDDHRTLDLASSTLRLGRAARRTRDVLTLPLPRRIRRRPPAIAAAALVTAGAVTAGLILFGPWDSKDNGGKDVGLTDAKPSASARAGTMGDARTADPCGLVDAASLSRFGHSELDPDYGEIDRCDILVHNAGGDDTADIQVNLDADRDDFDGIQSTRLVGGITVVTIKRDGNTCDRAVLPTDGTQIRVIGQQLAPSSPDPCQLADAATDHVVGVLSDGPVPRRTSAPAANSLARLDACDLLDATDLKQVPGVQRDNQDRGFGAWDCDWSSDDGKRDVEIQFSRDNSLDADDGTPVNVAGVKSYVVADEAEDDSCTVRTPHRTYTDSVGEETTELFQLTVYAPRPGKQLCGVARGLAATVVGKIAKRLPAG</sequence>
<dbReference type="GO" id="GO:0005524">
    <property type="term" value="F:ATP binding"/>
    <property type="evidence" value="ECO:0007669"/>
    <property type="project" value="UniProtKB-UniRule"/>
</dbReference>
<evidence type="ECO:0000259" key="9">
    <source>
        <dbReference type="PROSITE" id="PS50011"/>
    </source>
</evidence>
<dbReference type="InterPro" id="IPR017441">
    <property type="entry name" value="Protein_kinase_ATP_BS"/>
</dbReference>
<evidence type="ECO:0000256" key="4">
    <source>
        <dbReference type="ARBA" id="ARBA00022741"/>
    </source>
</evidence>
<evidence type="ECO:0000313" key="10">
    <source>
        <dbReference type="EMBL" id="XDQ03232.1"/>
    </source>
</evidence>
<keyword evidence="2" id="KW-0723">Serine/threonine-protein kinase</keyword>
<dbReference type="GO" id="GO:0004674">
    <property type="term" value="F:protein serine/threonine kinase activity"/>
    <property type="evidence" value="ECO:0007669"/>
    <property type="project" value="UniProtKB-KW"/>
</dbReference>
<dbReference type="PROSITE" id="PS50011">
    <property type="entry name" value="PROTEIN_KINASE_DOM"/>
    <property type="match status" value="1"/>
</dbReference>
<dbReference type="Gene3D" id="3.30.200.20">
    <property type="entry name" value="Phosphorylase Kinase, domain 1"/>
    <property type="match status" value="1"/>
</dbReference>
<keyword evidence="6 7" id="KW-0067">ATP-binding</keyword>
<evidence type="ECO:0000256" key="6">
    <source>
        <dbReference type="ARBA" id="ARBA00022840"/>
    </source>
</evidence>
<dbReference type="EC" id="2.7.11.1" evidence="1"/>
<proteinExistence type="predicted"/>
<evidence type="ECO:0000256" key="7">
    <source>
        <dbReference type="PROSITE-ProRule" id="PRU10141"/>
    </source>
</evidence>
<dbReference type="InterPro" id="IPR000719">
    <property type="entry name" value="Prot_kinase_dom"/>
</dbReference>
<dbReference type="Gene3D" id="1.10.510.10">
    <property type="entry name" value="Transferase(Phosphotransferase) domain 1"/>
    <property type="match status" value="1"/>
</dbReference>
<dbReference type="CDD" id="cd14014">
    <property type="entry name" value="STKc_PknB_like"/>
    <property type="match status" value="1"/>
</dbReference>
<keyword evidence="8" id="KW-0812">Transmembrane</keyword>
<dbReference type="PANTHER" id="PTHR43289:SF6">
    <property type="entry name" value="SERINE_THREONINE-PROTEIN KINASE NEKL-3"/>
    <property type="match status" value="1"/>
</dbReference>
<dbReference type="RefSeq" id="WP_369189181.1">
    <property type="nucleotide sequence ID" value="NZ_CP163431.1"/>
</dbReference>
<evidence type="ECO:0000256" key="3">
    <source>
        <dbReference type="ARBA" id="ARBA00022679"/>
    </source>
</evidence>
<name>A0AB39MBC4_9ACTN</name>
<dbReference type="InterPro" id="IPR024520">
    <property type="entry name" value="DUF3558"/>
</dbReference>
<feature type="transmembrane region" description="Helical" evidence="8">
    <location>
        <begin position="318"/>
        <end position="340"/>
    </location>
</feature>
<keyword evidence="8" id="KW-1133">Transmembrane helix</keyword>
<dbReference type="SUPFAM" id="SSF56112">
    <property type="entry name" value="Protein kinase-like (PK-like)"/>
    <property type="match status" value="1"/>
</dbReference>
<accession>A0AB39MBC4</accession>
<dbReference type="PANTHER" id="PTHR43289">
    <property type="entry name" value="MITOGEN-ACTIVATED PROTEIN KINASE KINASE KINASE 20-RELATED"/>
    <property type="match status" value="1"/>
</dbReference>
<dbReference type="Pfam" id="PF00069">
    <property type="entry name" value="Pkinase"/>
    <property type="match status" value="1"/>
</dbReference>
<dbReference type="InterPro" id="IPR008266">
    <property type="entry name" value="Tyr_kinase_AS"/>
</dbReference>
<keyword evidence="5 10" id="KW-0418">Kinase</keyword>
<dbReference type="Pfam" id="PF12079">
    <property type="entry name" value="DUF3558"/>
    <property type="match status" value="1"/>
</dbReference>
<keyword evidence="3" id="KW-0808">Transferase</keyword>
<reference evidence="10" key="1">
    <citation type="submission" date="2024-07" db="EMBL/GenBank/DDBJ databases">
        <authorList>
            <person name="Yu S.T."/>
        </authorList>
    </citation>
    <scope>NUCLEOTIDE SEQUENCE</scope>
    <source>
        <strain evidence="10">R08</strain>
    </source>
</reference>
<feature type="domain" description="Protein kinase" evidence="9">
    <location>
        <begin position="15"/>
        <end position="284"/>
    </location>
</feature>
<evidence type="ECO:0000256" key="1">
    <source>
        <dbReference type="ARBA" id="ARBA00012513"/>
    </source>
</evidence>
<feature type="binding site" evidence="7">
    <location>
        <position position="44"/>
    </location>
    <ligand>
        <name>ATP</name>
        <dbReference type="ChEBI" id="CHEBI:30616"/>
    </ligand>
</feature>
<dbReference type="PROSITE" id="PS00107">
    <property type="entry name" value="PROTEIN_KINASE_ATP"/>
    <property type="match status" value="1"/>
</dbReference>
<dbReference type="InterPro" id="IPR011009">
    <property type="entry name" value="Kinase-like_dom_sf"/>
</dbReference>
<evidence type="ECO:0000256" key="8">
    <source>
        <dbReference type="SAM" id="Phobius"/>
    </source>
</evidence>
<keyword evidence="8" id="KW-0472">Membrane</keyword>
<evidence type="ECO:0000256" key="2">
    <source>
        <dbReference type="ARBA" id="ARBA00022527"/>
    </source>
</evidence>
<gene>
    <name evidence="10" type="ORF">AB5J58_25125</name>
</gene>
<evidence type="ECO:0000256" key="5">
    <source>
        <dbReference type="ARBA" id="ARBA00022777"/>
    </source>
</evidence>
<dbReference type="EMBL" id="CP163431">
    <property type="protein sequence ID" value="XDQ03232.1"/>
    <property type="molecule type" value="Genomic_DNA"/>
</dbReference>
<organism evidence="10">
    <name type="scientific">Streptomyces sp. R08</name>
    <dbReference type="NCBI Taxonomy" id="3238624"/>
    <lineage>
        <taxon>Bacteria</taxon>
        <taxon>Bacillati</taxon>
        <taxon>Actinomycetota</taxon>
        <taxon>Actinomycetes</taxon>
        <taxon>Kitasatosporales</taxon>
        <taxon>Streptomycetaceae</taxon>
        <taxon>Streptomyces</taxon>
    </lineage>
</organism>
<dbReference type="AlphaFoldDB" id="A0AB39MBC4"/>
<dbReference type="PROSITE" id="PS00109">
    <property type="entry name" value="PROTEIN_KINASE_TYR"/>
    <property type="match status" value="1"/>
</dbReference>